<dbReference type="Proteomes" id="UP000321926">
    <property type="component" value="Unassembled WGS sequence"/>
</dbReference>
<organism evidence="1 2">
    <name type="scientific">Pontibacter qinzhouensis</name>
    <dbReference type="NCBI Taxonomy" id="2603253"/>
    <lineage>
        <taxon>Bacteria</taxon>
        <taxon>Pseudomonadati</taxon>
        <taxon>Bacteroidota</taxon>
        <taxon>Cytophagia</taxon>
        <taxon>Cytophagales</taxon>
        <taxon>Hymenobacteraceae</taxon>
        <taxon>Pontibacter</taxon>
    </lineage>
</organism>
<accession>A0A5C8INJ7</accession>
<gene>
    <name evidence="1" type="ORF">FVR03_22915</name>
</gene>
<evidence type="ECO:0000313" key="1">
    <source>
        <dbReference type="EMBL" id="TXK22522.1"/>
    </source>
</evidence>
<comment type="caution">
    <text evidence="1">The sequence shown here is derived from an EMBL/GenBank/DDBJ whole genome shotgun (WGS) entry which is preliminary data.</text>
</comment>
<protein>
    <submittedName>
        <fullName evidence="1">Uncharacterized protein</fullName>
    </submittedName>
</protein>
<reference evidence="1 2" key="1">
    <citation type="submission" date="2019-08" db="EMBL/GenBank/DDBJ databases">
        <authorList>
            <person name="Shi S."/>
        </authorList>
    </citation>
    <scope>NUCLEOTIDE SEQUENCE [LARGE SCALE GENOMIC DNA]</scope>
    <source>
        <strain evidence="1 2">GY10130</strain>
    </source>
</reference>
<sequence>MKTEMVYHYQFTTR</sequence>
<evidence type="ECO:0000313" key="2">
    <source>
        <dbReference type="Proteomes" id="UP000321926"/>
    </source>
</evidence>
<name>A0A5C8INJ7_9BACT</name>
<proteinExistence type="predicted"/>
<dbReference type="EMBL" id="VRTY01000153">
    <property type="protein sequence ID" value="TXK22522.1"/>
    <property type="molecule type" value="Genomic_DNA"/>
</dbReference>
<keyword evidence="2" id="KW-1185">Reference proteome</keyword>